<protein>
    <submittedName>
        <fullName evidence="1">MFS general substrate transporter</fullName>
    </submittedName>
</protein>
<name>A0ACB8BU80_9AGAM</name>
<keyword evidence="2" id="KW-1185">Reference proteome</keyword>
<sequence>MAPNFQTLLKRKGDGPKGPNDATPKPGFWKRLNWKLLVSLALPVMLETLDYTVVASAQPHIVSVFNAVNLQSYIGTLYILSTAAFLPLFASAADVYGRHLTLQVSLLFFLIGSAISTGGINMPMVLAGRGIAGIGAAGLLTIVRTIISDSASPDGSNPQEAVLYILYGLSFAMGAVIGGFMVTVNFRWVFIINLPTSALAMVLCYFFLRSQVKDRKPDEGIPTLAGNKETWISKLSLLDWTGTALFLVGGIFILLALNWGPNDHWKTPRVIASLIISIVFFLACLSWEYLLEKRQTNTFSSSRPIFRASPMLPLKFFASYDFCVVQYSSFVSGIVMFAIFYFLGIFMIIVFALQPTNATMQLLFYAPGMAVGMFSAGRMLKYLRQPKYPLVLGFIFITVGLGLVVMGMQGLNDVLIDVSMVITGLGTGLTASPLIVQGKYSTPGQIALLTSPTMLFFRSLGGMLGLAQCFTIMNAKVNAYVAAQISAGALSSSDLATLSQLFESGGLTSLKILGKLPAAVQEVIRGAYDYAIRWSFISLVPWTGVAVLLTLFLSRIPAPAPVEQQDLEFNRRGSEERERTEPLSSNASSQKLLVQESVLSLGGSDK</sequence>
<evidence type="ECO:0000313" key="1">
    <source>
        <dbReference type="EMBL" id="KAH7929259.1"/>
    </source>
</evidence>
<comment type="caution">
    <text evidence="1">The sequence shown here is derived from an EMBL/GenBank/DDBJ whole genome shotgun (WGS) entry which is preliminary data.</text>
</comment>
<accession>A0ACB8BU80</accession>
<dbReference type="Proteomes" id="UP000790709">
    <property type="component" value="Unassembled WGS sequence"/>
</dbReference>
<reference evidence="1" key="1">
    <citation type="journal article" date="2021" name="New Phytol.">
        <title>Evolutionary innovations through gain and loss of genes in the ectomycorrhizal Boletales.</title>
        <authorList>
            <person name="Wu G."/>
            <person name="Miyauchi S."/>
            <person name="Morin E."/>
            <person name="Kuo A."/>
            <person name="Drula E."/>
            <person name="Varga T."/>
            <person name="Kohler A."/>
            <person name="Feng B."/>
            <person name="Cao Y."/>
            <person name="Lipzen A."/>
            <person name="Daum C."/>
            <person name="Hundley H."/>
            <person name="Pangilinan J."/>
            <person name="Johnson J."/>
            <person name="Barry K."/>
            <person name="LaButti K."/>
            <person name="Ng V."/>
            <person name="Ahrendt S."/>
            <person name="Min B."/>
            <person name="Choi I.G."/>
            <person name="Park H."/>
            <person name="Plett J.M."/>
            <person name="Magnuson J."/>
            <person name="Spatafora J.W."/>
            <person name="Nagy L.G."/>
            <person name="Henrissat B."/>
            <person name="Grigoriev I.V."/>
            <person name="Yang Z.L."/>
            <person name="Xu J."/>
            <person name="Martin F.M."/>
        </authorList>
    </citation>
    <scope>NUCLEOTIDE SEQUENCE</scope>
    <source>
        <strain evidence="1">KUC20120723A-06</strain>
    </source>
</reference>
<organism evidence="1 2">
    <name type="scientific">Leucogyrophana mollusca</name>
    <dbReference type="NCBI Taxonomy" id="85980"/>
    <lineage>
        <taxon>Eukaryota</taxon>
        <taxon>Fungi</taxon>
        <taxon>Dikarya</taxon>
        <taxon>Basidiomycota</taxon>
        <taxon>Agaricomycotina</taxon>
        <taxon>Agaricomycetes</taxon>
        <taxon>Agaricomycetidae</taxon>
        <taxon>Boletales</taxon>
        <taxon>Boletales incertae sedis</taxon>
        <taxon>Leucogyrophana</taxon>
    </lineage>
</organism>
<gene>
    <name evidence="1" type="ORF">BV22DRAFT_1116991</name>
</gene>
<dbReference type="EMBL" id="MU266343">
    <property type="protein sequence ID" value="KAH7929259.1"/>
    <property type="molecule type" value="Genomic_DNA"/>
</dbReference>
<evidence type="ECO:0000313" key="2">
    <source>
        <dbReference type="Proteomes" id="UP000790709"/>
    </source>
</evidence>
<proteinExistence type="predicted"/>